<comment type="caution">
    <text evidence="1">The sequence shown here is derived from an EMBL/GenBank/DDBJ whole genome shotgun (WGS) entry which is preliminary data.</text>
</comment>
<dbReference type="AlphaFoldDB" id="A0A7C5SP81"/>
<dbReference type="EMBL" id="DRNZ01000211">
    <property type="protein sequence ID" value="HHO58189.1"/>
    <property type="molecule type" value="Genomic_DNA"/>
</dbReference>
<accession>A0A7C5SP81</accession>
<feature type="non-terminal residue" evidence="1">
    <location>
        <position position="99"/>
    </location>
</feature>
<evidence type="ECO:0000313" key="1">
    <source>
        <dbReference type="EMBL" id="HHO58189.1"/>
    </source>
</evidence>
<proteinExistence type="predicted"/>
<name>A0A7C5SP81_9DEIN</name>
<gene>
    <name evidence="1" type="ORF">ENJ85_03355</name>
</gene>
<reference evidence="1" key="1">
    <citation type="journal article" date="2020" name="mSystems">
        <title>Genome- and Community-Level Interaction Insights into Carbon Utilization and Element Cycling Functions of Hydrothermarchaeota in Hydrothermal Sediment.</title>
        <authorList>
            <person name="Zhou Z."/>
            <person name="Liu Y."/>
            <person name="Xu W."/>
            <person name="Pan J."/>
            <person name="Luo Z.H."/>
            <person name="Li M."/>
        </authorList>
    </citation>
    <scope>NUCLEOTIDE SEQUENCE [LARGE SCALE GENOMIC DNA]</scope>
    <source>
        <strain evidence="1">HyVt-523</strain>
    </source>
</reference>
<protein>
    <submittedName>
        <fullName evidence="1">Uncharacterized protein</fullName>
    </submittedName>
</protein>
<dbReference type="Proteomes" id="UP000886105">
    <property type="component" value="Unassembled WGS sequence"/>
</dbReference>
<organism evidence="1">
    <name type="scientific">Oceanithermus profundus</name>
    <dbReference type="NCBI Taxonomy" id="187137"/>
    <lineage>
        <taxon>Bacteria</taxon>
        <taxon>Thermotogati</taxon>
        <taxon>Deinococcota</taxon>
        <taxon>Deinococci</taxon>
        <taxon>Thermales</taxon>
        <taxon>Thermaceae</taxon>
        <taxon>Oceanithermus</taxon>
    </lineage>
</organism>
<sequence length="99" mass="10588">MQGTTYVVEVAQVGGGSDAPQLARELGARAVRRARLFYLQGLDRAQVEVLAGEVLADAVSERWRVAAAEAPPELEPGWTYLDVTLHPGVTDAEAETLLA</sequence>